<dbReference type="InterPro" id="IPR006171">
    <property type="entry name" value="TOPRIM_dom"/>
</dbReference>
<feature type="site" description="Interaction with DNA" evidence="10">
    <location>
        <position position="32"/>
    </location>
</feature>
<feature type="domain" description="Toprim" evidence="13">
    <location>
        <begin position="2"/>
        <end position="112"/>
    </location>
</feature>
<dbReference type="SMART" id="SM00436">
    <property type="entry name" value="TOP1Bc"/>
    <property type="match status" value="1"/>
</dbReference>
<keyword evidence="6" id="KW-0460">Magnesium</keyword>
<dbReference type="InterPro" id="IPR034149">
    <property type="entry name" value="TOPRIM_TopoI"/>
</dbReference>
<evidence type="ECO:0000256" key="8">
    <source>
        <dbReference type="ARBA" id="ARBA00023125"/>
    </source>
</evidence>
<evidence type="ECO:0000256" key="5">
    <source>
        <dbReference type="ARBA" id="ARBA00022833"/>
    </source>
</evidence>
<feature type="site" description="Interaction with DNA" evidence="10">
    <location>
        <position position="139"/>
    </location>
</feature>
<dbReference type="SUPFAM" id="SSF57783">
    <property type="entry name" value="Zinc beta-ribbon"/>
    <property type="match status" value="1"/>
</dbReference>
<dbReference type="PANTHER" id="PTHR42785:SF1">
    <property type="entry name" value="DNA TOPOISOMERASE"/>
    <property type="match status" value="1"/>
</dbReference>
<dbReference type="PROSITE" id="PS50880">
    <property type="entry name" value="TOPRIM"/>
    <property type="match status" value="1"/>
</dbReference>
<keyword evidence="5" id="KW-0862">Zinc</keyword>
<dbReference type="InterPro" id="IPR013826">
    <property type="entry name" value="Topo_IA_cen_sub3"/>
</dbReference>
<dbReference type="PRINTS" id="PR00417">
    <property type="entry name" value="PRTPISMRASEI"/>
</dbReference>
<comment type="caution">
    <text evidence="10">Lacks conserved residue(s) required for the propagation of feature annotation.</text>
</comment>
<dbReference type="Gene3D" id="3.40.50.140">
    <property type="match status" value="1"/>
</dbReference>
<evidence type="ECO:0000256" key="12">
    <source>
        <dbReference type="SAM" id="MobiDB-lite"/>
    </source>
</evidence>
<dbReference type="NCBIfam" id="TIGR01051">
    <property type="entry name" value="topA_bact"/>
    <property type="match status" value="1"/>
</dbReference>
<evidence type="ECO:0000256" key="11">
    <source>
        <dbReference type="SAM" id="Coils"/>
    </source>
</evidence>
<dbReference type="InterPro" id="IPR013824">
    <property type="entry name" value="Topo_IA_cen_sub1"/>
</dbReference>
<dbReference type="InterPro" id="IPR023406">
    <property type="entry name" value="Topo_IA_AS"/>
</dbReference>
<dbReference type="HAMAP" id="MF_00952">
    <property type="entry name" value="Topoisom_1_prok"/>
    <property type="match status" value="1"/>
</dbReference>
<accession>A0A4Z0Y2Q6</accession>
<evidence type="ECO:0000256" key="2">
    <source>
        <dbReference type="ARBA" id="ARBA00009446"/>
    </source>
</evidence>
<keyword evidence="16" id="KW-1185">Reference proteome</keyword>
<dbReference type="InterPro" id="IPR013825">
    <property type="entry name" value="Topo_IA_cen_sub2"/>
</dbReference>
<dbReference type="SMART" id="SM00493">
    <property type="entry name" value="TOPRIM"/>
    <property type="match status" value="1"/>
</dbReference>
<protein>
    <recommendedName>
        <fullName evidence="10">DNA topoisomerase 1</fullName>
        <ecNumber evidence="10">5.6.2.1</ecNumber>
    </recommendedName>
    <alternativeName>
        <fullName evidence="10">DNA topoisomerase I</fullName>
    </alternativeName>
</protein>
<dbReference type="GO" id="GO:0005694">
    <property type="term" value="C:chromosome"/>
    <property type="evidence" value="ECO:0007669"/>
    <property type="project" value="InterPro"/>
</dbReference>
<evidence type="ECO:0000313" key="16">
    <source>
        <dbReference type="Proteomes" id="UP000297714"/>
    </source>
</evidence>
<feature type="site" description="Interaction with DNA" evidence="10">
    <location>
        <position position="147"/>
    </location>
</feature>
<dbReference type="Pfam" id="PF01131">
    <property type="entry name" value="Topoisom_bac"/>
    <property type="match status" value="1"/>
</dbReference>
<dbReference type="SMART" id="SM00437">
    <property type="entry name" value="TOP1Ac"/>
    <property type="match status" value="1"/>
</dbReference>
<comment type="catalytic activity">
    <reaction evidence="1 10">
        <text>ATP-independent breakage of single-stranded DNA, followed by passage and rejoining.</text>
        <dbReference type="EC" id="5.6.2.1"/>
    </reaction>
</comment>
<dbReference type="OrthoDB" id="9804262at2"/>
<dbReference type="Gene3D" id="2.70.20.10">
    <property type="entry name" value="Topoisomerase I, domain 3"/>
    <property type="match status" value="1"/>
</dbReference>
<keyword evidence="9 10" id="KW-0413">Isomerase</keyword>
<evidence type="ECO:0000313" key="15">
    <source>
        <dbReference type="EMBL" id="TGJ78004.1"/>
    </source>
</evidence>
<keyword evidence="3" id="KW-0479">Metal-binding</keyword>
<comment type="function">
    <text evidence="10">Releases the supercoiling and torsional tension of DNA, which is introduced during the DNA replication and transcription, by transiently cleaving and rejoining one strand of the DNA duplex. Introduces a single-strand break via transesterification at a target site in duplex DNA. The scissile phosphodiester is attacked by the catalytic tyrosine of the enzyme, resulting in the formation of a DNA-(5'-phosphotyrosyl)-enzyme intermediate and the expulsion of a 3'-OH DNA strand. The free DNA strand then undergoes passage around the unbroken strand, thus removing DNA supercoils. Finally, in the religation step, the DNA 3'-OH attacks the covalent intermediate to expel the active-site tyrosine and restore the DNA phosphodiester backbone.</text>
</comment>
<dbReference type="Gene3D" id="3.30.65.10">
    <property type="entry name" value="Bacterial Topoisomerase I, domain 1"/>
    <property type="match status" value="2"/>
</dbReference>
<evidence type="ECO:0000256" key="4">
    <source>
        <dbReference type="ARBA" id="ARBA00022771"/>
    </source>
</evidence>
<evidence type="ECO:0000256" key="3">
    <source>
        <dbReference type="ARBA" id="ARBA00022723"/>
    </source>
</evidence>
<dbReference type="GO" id="GO:0008270">
    <property type="term" value="F:zinc ion binding"/>
    <property type="evidence" value="ECO:0007669"/>
    <property type="project" value="UniProtKB-KW"/>
</dbReference>
<dbReference type="GO" id="GO:0003677">
    <property type="term" value="F:DNA binding"/>
    <property type="evidence" value="ECO:0007669"/>
    <property type="project" value="UniProtKB-KW"/>
</dbReference>
<evidence type="ECO:0000256" key="7">
    <source>
        <dbReference type="ARBA" id="ARBA00023029"/>
    </source>
</evidence>
<dbReference type="InterPro" id="IPR003601">
    <property type="entry name" value="Topo_IA_2"/>
</dbReference>
<keyword evidence="7 10" id="KW-0799">Topoisomerase</keyword>
<dbReference type="InterPro" id="IPR005733">
    <property type="entry name" value="TopoI_bac-type"/>
</dbReference>
<dbReference type="InterPro" id="IPR013497">
    <property type="entry name" value="Topo_IA_cen"/>
</dbReference>
<dbReference type="RefSeq" id="WP_135657181.1">
    <property type="nucleotide sequence ID" value="NZ_SRMQ01000001.1"/>
</dbReference>
<keyword evidence="8 10" id="KW-0238">DNA-binding</keyword>
<dbReference type="InterPro" id="IPR028612">
    <property type="entry name" value="Topoisom_1_IA"/>
</dbReference>
<feature type="region of interest" description="Interaction with DNA" evidence="10">
    <location>
        <begin position="162"/>
        <end position="167"/>
    </location>
</feature>
<dbReference type="Pfam" id="PF01396">
    <property type="entry name" value="Zn_ribbon_Top1"/>
    <property type="match status" value="3"/>
</dbReference>
<evidence type="ECO:0000256" key="6">
    <source>
        <dbReference type="ARBA" id="ARBA00022842"/>
    </source>
</evidence>
<proteinExistence type="inferred from homology"/>
<dbReference type="Gene3D" id="1.10.460.10">
    <property type="entry name" value="Topoisomerase I, domain 2"/>
    <property type="match status" value="1"/>
</dbReference>
<comment type="similarity">
    <text evidence="2 10">Belongs to the type IA topoisomerase family.</text>
</comment>
<dbReference type="SUPFAM" id="SSF56712">
    <property type="entry name" value="Prokaryotic type I DNA topoisomerase"/>
    <property type="match status" value="1"/>
</dbReference>
<evidence type="ECO:0000256" key="1">
    <source>
        <dbReference type="ARBA" id="ARBA00000213"/>
    </source>
</evidence>
<keyword evidence="4" id="KW-0863">Zinc-finger</keyword>
<feature type="active site" description="O-(5'-phospho-DNA)-tyrosine intermediate" evidence="10">
    <location>
        <position position="299"/>
    </location>
</feature>
<dbReference type="PANTHER" id="PTHR42785">
    <property type="entry name" value="DNA TOPOISOMERASE, TYPE IA, CORE"/>
    <property type="match status" value="1"/>
</dbReference>
<organism evidence="15 16">
    <name type="scientific">Caproiciproducens galactitolivorans</name>
    <dbReference type="NCBI Taxonomy" id="642589"/>
    <lineage>
        <taxon>Bacteria</taxon>
        <taxon>Bacillati</taxon>
        <taxon>Bacillota</taxon>
        <taxon>Clostridia</taxon>
        <taxon>Eubacteriales</taxon>
        <taxon>Acutalibacteraceae</taxon>
        <taxon>Caproiciproducens</taxon>
    </lineage>
</organism>
<feature type="site" description="Interaction with DNA" evidence="10">
    <location>
        <position position="142"/>
    </location>
</feature>
<feature type="coiled-coil region" evidence="11">
    <location>
        <begin position="551"/>
        <end position="578"/>
    </location>
</feature>
<evidence type="ECO:0000259" key="13">
    <source>
        <dbReference type="PROSITE" id="PS50880"/>
    </source>
</evidence>
<dbReference type="InterPro" id="IPR013498">
    <property type="entry name" value="Topo_IA_Znf"/>
</dbReference>
<reference evidence="15 16" key="1">
    <citation type="submission" date="2019-04" db="EMBL/GenBank/DDBJ databases">
        <authorList>
            <person name="Poehlein A."/>
            <person name="Bengelsdorf F.R."/>
            <person name="Duerre P."/>
            <person name="Daniel R."/>
        </authorList>
    </citation>
    <scope>NUCLEOTIDE SEQUENCE [LARGE SCALE GENOMIC DNA]</scope>
    <source>
        <strain evidence="15 16">BS-1</strain>
    </source>
</reference>
<dbReference type="Gene3D" id="1.10.290.10">
    <property type="entry name" value="Topoisomerase I, domain 4"/>
    <property type="match status" value="1"/>
</dbReference>
<comment type="subunit">
    <text evidence="10">Monomer.</text>
</comment>
<evidence type="ECO:0000256" key="10">
    <source>
        <dbReference type="HAMAP-Rule" id="MF_00952"/>
    </source>
</evidence>
<dbReference type="InterPro" id="IPR000380">
    <property type="entry name" value="Topo_IA"/>
</dbReference>
<feature type="domain" description="Topo IA-type catalytic" evidence="14">
    <location>
        <begin position="128"/>
        <end position="558"/>
    </location>
</feature>
<feature type="site" description="Interaction with DNA" evidence="10">
    <location>
        <position position="138"/>
    </location>
</feature>
<dbReference type="InterPro" id="IPR023405">
    <property type="entry name" value="Topo_IA_core_domain"/>
</dbReference>
<dbReference type="EC" id="5.6.2.1" evidence="10"/>
<dbReference type="InterPro" id="IPR003602">
    <property type="entry name" value="Topo_IA_DNA-bd_dom"/>
</dbReference>
<evidence type="ECO:0000259" key="14">
    <source>
        <dbReference type="PROSITE" id="PS52039"/>
    </source>
</evidence>
<comment type="caution">
    <text evidence="15">The sequence shown here is derived from an EMBL/GenBank/DDBJ whole genome shotgun (WGS) entry which is preliminary data.</text>
</comment>
<dbReference type="EMBL" id="SRMQ01000001">
    <property type="protein sequence ID" value="TGJ78004.1"/>
    <property type="molecule type" value="Genomic_DNA"/>
</dbReference>
<dbReference type="Proteomes" id="UP000297714">
    <property type="component" value="Unassembled WGS sequence"/>
</dbReference>
<dbReference type="PROSITE" id="PS52039">
    <property type="entry name" value="TOPO_IA_2"/>
    <property type="match status" value="1"/>
</dbReference>
<feature type="region of interest" description="Disordered" evidence="12">
    <location>
        <begin position="338"/>
        <end position="361"/>
    </location>
</feature>
<sequence length="693" mass="78689">MSKLVIVESPAKAKTIKKFLGPDYDVIASMGHVRDLPENRLSVDIKNNFKPKYDIIKGKEKLVQELKEKAEKSDTVYLATDPDREGEAISWHLAYILGLDITENNRVTFNEITKAGVSKGMEHPRNIDLDLVNAQQARRILDRLVGYKLSPFLSQKIRRGLSAGRVQSVAVRLIVDREEEIRAFVPEEYWTIDAKFTPQGSRKAFGATFYGNTEGKMKISSKEEADKILADLQDAEYCIVKLKKGTRRKSPAPPFITSTLQQEASRRLGFQARRTMKVAQELYEGIEIGEMGAVGLITYMRTDSLRLSEEAIQDAAEYIRERWGEKYLPSTPRHFKTKANAQDGHEAIRPTMPELSPDKVKDSLSSDQYKLYKLIWERFIACQMANCIQSTTQAEIQAMDYIFKASGYTVTFDGFTVLYEEGKDEETEKEATLPPLEKDMLLKLKEITGNQHFTQPPPRYTEASLIKALEENGIGRPSTYAATISTITSREYVIREGKALKPTELGEVSTKLMKERFPKIVNVKFTAQVENDLDSVQSGKTDWVETLHDFYGDFEKTLKQAKEEMQGMKIQLKEDETDIICEKCGRKMVIKTGRYGKFIACPGYPECKNVKKLVQETGAECPKCGGKVIVKKTKKGRTFYGCSEYPNCDFVSWDEPSMEKCPRCGKTLLKKKGKHPKLYCITPDCGYEKTEEE</sequence>
<dbReference type="GO" id="GO:0003917">
    <property type="term" value="F:DNA topoisomerase type I (single strand cut, ATP-independent) activity"/>
    <property type="evidence" value="ECO:0007669"/>
    <property type="project" value="UniProtKB-UniRule"/>
</dbReference>
<dbReference type="PROSITE" id="PS00396">
    <property type="entry name" value="TOPO_IA_1"/>
    <property type="match status" value="1"/>
</dbReference>
<dbReference type="AlphaFoldDB" id="A0A4Z0Y2Q6"/>
<dbReference type="CDD" id="cd00186">
    <property type="entry name" value="TOP1Ac"/>
    <property type="match status" value="1"/>
</dbReference>
<evidence type="ECO:0000256" key="9">
    <source>
        <dbReference type="ARBA" id="ARBA00023235"/>
    </source>
</evidence>
<name>A0A4Z0Y2Q6_9FIRM</name>
<dbReference type="GO" id="GO:0006265">
    <property type="term" value="P:DNA topological change"/>
    <property type="evidence" value="ECO:0007669"/>
    <property type="project" value="UniProtKB-UniRule"/>
</dbReference>
<dbReference type="Pfam" id="PF01751">
    <property type="entry name" value="Toprim"/>
    <property type="match status" value="1"/>
</dbReference>
<keyword evidence="11" id="KW-0175">Coiled coil</keyword>
<feature type="site" description="Interaction with DNA" evidence="10">
    <location>
        <position position="301"/>
    </location>
</feature>
<gene>
    <name evidence="10 15" type="primary">topA</name>
    <name evidence="15" type="ORF">CAGA_04140</name>
</gene>
<feature type="site" description="Interaction with DNA" evidence="10">
    <location>
        <position position="490"/>
    </location>
</feature>
<dbReference type="CDD" id="cd03363">
    <property type="entry name" value="TOPRIM_TopoIA_TopoI"/>
    <property type="match status" value="1"/>
</dbReference>